<reference evidence="1" key="2">
    <citation type="submission" date="2015-02" db="UniProtKB">
        <authorList>
            <consortium name="EnsemblMetazoa"/>
        </authorList>
    </citation>
    <scope>IDENTIFICATION</scope>
</reference>
<sequence>MSPGSILSSVVSDFKLGRIRTKFELVTGVVRALGLSLECLHSNLNLERRVTACSAFQLQVNNTRHFTGILVCSLYKIYRSIWKLAKSEAVENLYQDDLTKC</sequence>
<reference evidence="2" key="1">
    <citation type="submission" date="2011-05" db="EMBL/GenBank/DDBJ databases">
        <authorList>
            <person name="Richards S.R."/>
            <person name="Qu J."/>
            <person name="Jiang H."/>
            <person name="Jhangiani S.N."/>
            <person name="Agravi P."/>
            <person name="Goodspeed R."/>
            <person name="Gross S."/>
            <person name="Mandapat C."/>
            <person name="Jackson L."/>
            <person name="Mathew T."/>
            <person name="Pu L."/>
            <person name="Thornton R."/>
            <person name="Saada N."/>
            <person name="Wilczek-Boney K.B."/>
            <person name="Lee S."/>
            <person name="Kovar C."/>
            <person name="Wu Y."/>
            <person name="Scherer S.E."/>
            <person name="Worley K.C."/>
            <person name="Muzny D.M."/>
            <person name="Gibbs R."/>
        </authorList>
    </citation>
    <scope>NUCLEOTIDE SEQUENCE</scope>
    <source>
        <strain evidence="2">Brora</strain>
    </source>
</reference>
<organism evidence="1 2">
    <name type="scientific">Strigamia maritima</name>
    <name type="common">European centipede</name>
    <name type="synonym">Geophilus maritimus</name>
    <dbReference type="NCBI Taxonomy" id="126957"/>
    <lineage>
        <taxon>Eukaryota</taxon>
        <taxon>Metazoa</taxon>
        <taxon>Ecdysozoa</taxon>
        <taxon>Arthropoda</taxon>
        <taxon>Myriapoda</taxon>
        <taxon>Chilopoda</taxon>
        <taxon>Pleurostigmophora</taxon>
        <taxon>Geophilomorpha</taxon>
        <taxon>Linotaeniidae</taxon>
        <taxon>Strigamia</taxon>
    </lineage>
</organism>
<dbReference type="EMBL" id="JH432102">
    <property type="status" value="NOT_ANNOTATED_CDS"/>
    <property type="molecule type" value="Genomic_DNA"/>
</dbReference>
<evidence type="ECO:0000313" key="2">
    <source>
        <dbReference type="Proteomes" id="UP000014500"/>
    </source>
</evidence>
<dbReference type="EnsemblMetazoa" id="SMAR015130-RA">
    <property type="protein sequence ID" value="SMAR015130-PA"/>
    <property type="gene ID" value="SMAR015130"/>
</dbReference>
<name>T1JMQ0_STRMM</name>
<protein>
    <submittedName>
        <fullName evidence="1">Uncharacterized protein</fullName>
    </submittedName>
</protein>
<evidence type="ECO:0000313" key="1">
    <source>
        <dbReference type="EnsemblMetazoa" id="SMAR015130-PA"/>
    </source>
</evidence>
<dbReference type="Proteomes" id="UP000014500">
    <property type="component" value="Unassembled WGS sequence"/>
</dbReference>
<accession>T1JMQ0</accession>
<keyword evidence="2" id="KW-1185">Reference proteome</keyword>
<dbReference type="AlphaFoldDB" id="T1JMQ0"/>
<dbReference type="HOGENOM" id="CLU_2295145_0_0_1"/>
<proteinExistence type="predicted"/>